<keyword evidence="6" id="KW-0808">Transferase</keyword>
<dbReference type="PANTHER" id="PTHR11953:SF0">
    <property type="entry name" value="EXOSOME COMPLEX COMPONENT RRP41"/>
    <property type="match status" value="1"/>
</dbReference>
<organism evidence="9 10">
    <name type="scientific">Bdellovibrio bacteriovorus</name>
    <dbReference type="NCBI Taxonomy" id="959"/>
    <lineage>
        <taxon>Bacteria</taxon>
        <taxon>Pseudomonadati</taxon>
        <taxon>Bdellovibrionota</taxon>
        <taxon>Bdellovibrionia</taxon>
        <taxon>Bdellovibrionales</taxon>
        <taxon>Pseudobdellovibrionaceae</taxon>
        <taxon>Bdellovibrio</taxon>
    </lineage>
</organism>
<reference evidence="9 10" key="1">
    <citation type="submission" date="2016-03" db="EMBL/GenBank/DDBJ databases">
        <authorList>
            <person name="Ploux O."/>
        </authorList>
    </citation>
    <scope>NUCLEOTIDE SEQUENCE [LARGE SCALE GENOMIC DNA]</scope>
    <source>
        <strain evidence="9 10">R0</strain>
    </source>
</reference>
<feature type="domain" description="Exoribonuclease phosphorolytic" evidence="7">
    <location>
        <begin position="10"/>
        <end position="138"/>
    </location>
</feature>
<keyword evidence="4 6" id="KW-0819">tRNA processing</keyword>
<dbReference type="GO" id="GO:0031125">
    <property type="term" value="P:rRNA 3'-end processing"/>
    <property type="evidence" value="ECO:0007669"/>
    <property type="project" value="UniProtKB-ARBA"/>
</dbReference>
<keyword evidence="6" id="KW-0548">Nucleotidyltransferase</keyword>
<dbReference type="InterPro" id="IPR015847">
    <property type="entry name" value="ExoRNase_PH_dom2"/>
</dbReference>
<keyword evidence="2 6" id="KW-0698">rRNA processing</keyword>
<dbReference type="CDD" id="cd11362">
    <property type="entry name" value="RNase_PH_bact"/>
    <property type="match status" value="1"/>
</dbReference>
<dbReference type="PANTHER" id="PTHR11953">
    <property type="entry name" value="EXOSOME COMPLEX COMPONENT"/>
    <property type="match status" value="1"/>
</dbReference>
<name>A0A150WMU6_BDEBC</name>
<dbReference type="InterPro" id="IPR050080">
    <property type="entry name" value="RNase_PH"/>
</dbReference>
<dbReference type="RefSeq" id="WP_061833153.1">
    <property type="nucleotide sequence ID" value="NZ_LUKE01000001.1"/>
</dbReference>
<evidence type="ECO:0000256" key="4">
    <source>
        <dbReference type="ARBA" id="ARBA00022694"/>
    </source>
</evidence>
<evidence type="ECO:0000313" key="9">
    <source>
        <dbReference type="EMBL" id="KYG65609.1"/>
    </source>
</evidence>
<dbReference type="GO" id="GO:0008033">
    <property type="term" value="P:tRNA processing"/>
    <property type="evidence" value="ECO:0007669"/>
    <property type="project" value="UniProtKB-UniRule"/>
</dbReference>
<dbReference type="Gene3D" id="3.30.230.70">
    <property type="entry name" value="GHMP Kinase, N-terminal domain"/>
    <property type="match status" value="1"/>
</dbReference>
<dbReference type="InterPro" id="IPR002381">
    <property type="entry name" value="RNase_PH_bac-type"/>
</dbReference>
<dbReference type="InterPro" id="IPR018336">
    <property type="entry name" value="RNase_PH_CS"/>
</dbReference>
<dbReference type="EMBL" id="LUKE01000001">
    <property type="protein sequence ID" value="KYG65609.1"/>
    <property type="molecule type" value="Genomic_DNA"/>
</dbReference>
<accession>A0A150WMU6</accession>
<feature type="binding site" evidence="6">
    <location>
        <position position="84"/>
    </location>
    <ligand>
        <name>phosphate</name>
        <dbReference type="ChEBI" id="CHEBI:43474"/>
        <note>substrate</note>
    </ligand>
</feature>
<dbReference type="GO" id="GO:0016075">
    <property type="term" value="P:rRNA catabolic process"/>
    <property type="evidence" value="ECO:0007669"/>
    <property type="project" value="UniProtKB-UniRule"/>
</dbReference>
<keyword evidence="10" id="KW-1185">Reference proteome</keyword>
<evidence type="ECO:0000256" key="6">
    <source>
        <dbReference type="HAMAP-Rule" id="MF_00564"/>
    </source>
</evidence>
<gene>
    <name evidence="6" type="primary">rph</name>
    <name evidence="9" type="ORF">AZI86_00580</name>
</gene>
<sequence>MRTDGRLFDQLREIKITPNVSEYAEGSCIVEFGRTRVLCTATYEPKAPQWLMGSGAGWVTAEYGMLPRSTHTRIKREKSMTGGRTQEISRLIGRSLRAAVNLKLLGERQIIVDCDVLNADGGTRTASVTGGYVALALACKKLLAVSEIKAMPLVNYVSAISVGLHNENILLDLNYEEDSAIGTDMNFVMTGSGQFVEVQGTAEHTPFSRQQLNAMMDVAEKGCKELFIHQAAVMGEIYRLAGK</sequence>
<evidence type="ECO:0000256" key="3">
    <source>
        <dbReference type="ARBA" id="ARBA00022555"/>
    </source>
</evidence>
<comment type="function">
    <text evidence="6">Phosphorolytic 3'-5' exoribonuclease that plays an important role in tRNA 3'-end maturation. Removes nucleotide residues following the 3'-CCA terminus of tRNAs; can also add nucleotides to the ends of RNA molecules by using nucleoside diphosphates as substrates, but this may not be physiologically important. Probably plays a role in initiation of 16S rRNA degradation (leading to ribosome degradation) during starvation.</text>
</comment>
<dbReference type="SUPFAM" id="SSF55666">
    <property type="entry name" value="Ribonuclease PH domain 2-like"/>
    <property type="match status" value="1"/>
</dbReference>
<dbReference type="FunFam" id="3.30.230.70:FF:000003">
    <property type="entry name" value="Ribonuclease PH"/>
    <property type="match status" value="1"/>
</dbReference>
<dbReference type="GO" id="GO:0009022">
    <property type="term" value="F:tRNA nucleotidyltransferase activity"/>
    <property type="evidence" value="ECO:0007669"/>
    <property type="project" value="UniProtKB-UniRule"/>
</dbReference>
<proteinExistence type="inferred from homology"/>
<evidence type="ECO:0000259" key="7">
    <source>
        <dbReference type="Pfam" id="PF01138"/>
    </source>
</evidence>
<dbReference type="PROSITE" id="PS01277">
    <property type="entry name" value="RIBONUCLEASE_PH"/>
    <property type="match status" value="1"/>
</dbReference>
<dbReference type="Pfam" id="PF01138">
    <property type="entry name" value="RNase_PH"/>
    <property type="match status" value="1"/>
</dbReference>
<dbReference type="Pfam" id="PF03725">
    <property type="entry name" value="RNase_PH_C"/>
    <property type="match status" value="1"/>
</dbReference>
<dbReference type="HAMAP" id="MF_00564">
    <property type="entry name" value="RNase_PH"/>
    <property type="match status" value="1"/>
</dbReference>
<dbReference type="AlphaFoldDB" id="A0A150WMU6"/>
<evidence type="ECO:0000256" key="2">
    <source>
        <dbReference type="ARBA" id="ARBA00022552"/>
    </source>
</evidence>
<dbReference type="InterPro" id="IPR036345">
    <property type="entry name" value="ExoRNase_PH_dom2_sf"/>
</dbReference>
<dbReference type="InterPro" id="IPR027408">
    <property type="entry name" value="PNPase/RNase_PH_dom_sf"/>
</dbReference>
<dbReference type="OrthoDB" id="5290582at2"/>
<evidence type="ECO:0000256" key="5">
    <source>
        <dbReference type="ARBA" id="ARBA00022884"/>
    </source>
</evidence>
<comment type="catalytic activity">
    <reaction evidence="6">
        <text>tRNA(n+1) + phosphate = tRNA(n) + a ribonucleoside 5'-diphosphate</text>
        <dbReference type="Rhea" id="RHEA:10628"/>
        <dbReference type="Rhea" id="RHEA-COMP:17343"/>
        <dbReference type="Rhea" id="RHEA-COMP:17344"/>
        <dbReference type="ChEBI" id="CHEBI:43474"/>
        <dbReference type="ChEBI" id="CHEBI:57930"/>
        <dbReference type="ChEBI" id="CHEBI:173114"/>
        <dbReference type="EC" id="2.7.7.56"/>
    </reaction>
</comment>
<comment type="similarity">
    <text evidence="1 6">Belongs to the RNase PH family.</text>
</comment>
<dbReference type="InterPro" id="IPR001247">
    <property type="entry name" value="ExoRNase_PH_dom1"/>
</dbReference>
<dbReference type="GO" id="GO:0000049">
    <property type="term" value="F:tRNA binding"/>
    <property type="evidence" value="ECO:0007669"/>
    <property type="project" value="UniProtKB-UniRule"/>
</dbReference>
<feature type="binding site" evidence="6">
    <location>
        <begin position="122"/>
        <end position="124"/>
    </location>
    <ligand>
        <name>phosphate</name>
        <dbReference type="ChEBI" id="CHEBI:43474"/>
        <note>substrate</note>
    </ligand>
</feature>
<evidence type="ECO:0000256" key="1">
    <source>
        <dbReference type="ARBA" id="ARBA00006678"/>
    </source>
</evidence>
<comment type="subunit">
    <text evidence="6">Homohexameric ring arranged as a trimer of dimers.</text>
</comment>
<keyword evidence="5" id="KW-0694">RNA-binding</keyword>
<dbReference type="NCBIfam" id="TIGR01966">
    <property type="entry name" value="RNasePH"/>
    <property type="match status" value="1"/>
</dbReference>
<dbReference type="SUPFAM" id="SSF54211">
    <property type="entry name" value="Ribosomal protein S5 domain 2-like"/>
    <property type="match status" value="1"/>
</dbReference>
<protein>
    <recommendedName>
        <fullName evidence="6">Ribonuclease PH</fullName>
        <shortName evidence="6">RNase PH</shortName>
        <ecNumber evidence="6">2.7.7.56</ecNumber>
    </recommendedName>
    <alternativeName>
        <fullName evidence="6">tRNA nucleotidyltransferase</fullName>
    </alternativeName>
</protein>
<dbReference type="InterPro" id="IPR020568">
    <property type="entry name" value="Ribosomal_Su5_D2-typ_SF"/>
</dbReference>
<dbReference type="Proteomes" id="UP000075320">
    <property type="component" value="Unassembled WGS sequence"/>
</dbReference>
<evidence type="ECO:0000313" key="10">
    <source>
        <dbReference type="Proteomes" id="UP000075320"/>
    </source>
</evidence>
<evidence type="ECO:0000259" key="8">
    <source>
        <dbReference type="Pfam" id="PF03725"/>
    </source>
</evidence>
<comment type="caution">
    <text evidence="9">The sequence shown here is derived from an EMBL/GenBank/DDBJ whole genome shotgun (WGS) entry which is preliminary data.</text>
</comment>
<dbReference type="EC" id="2.7.7.56" evidence="6"/>
<dbReference type="GO" id="GO:0000175">
    <property type="term" value="F:3'-5'-RNA exonuclease activity"/>
    <property type="evidence" value="ECO:0007669"/>
    <property type="project" value="UniProtKB-UniRule"/>
</dbReference>
<keyword evidence="3 6" id="KW-0820">tRNA-binding</keyword>
<feature type="domain" description="Exoribonuclease phosphorolytic" evidence="8">
    <location>
        <begin position="155"/>
        <end position="222"/>
    </location>
</feature>